<organism evidence="2 3">
    <name type="scientific">Xanthoceras sorbifolium</name>
    <dbReference type="NCBI Taxonomy" id="99658"/>
    <lineage>
        <taxon>Eukaryota</taxon>
        <taxon>Viridiplantae</taxon>
        <taxon>Streptophyta</taxon>
        <taxon>Embryophyta</taxon>
        <taxon>Tracheophyta</taxon>
        <taxon>Spermatophyta</taxon>
        <taxon>Magnoliopsida</taxon>
        <taxon>eudicotyledons</taxon>
        <taxon>Gunneridae</taxon>
        <taxon>Pentapetalae</taxon>
        <taxon>rosids</taxon>
        <taxon>malvids</taxon>
        <taxon>Sapindales</taxon>
        <taxon>Sapindaceae</taxon>
        <taxon>Xanthoceroideae</taxon>
        <taxon>Xanthoceras</taxon>
    </lineage>
</organism>
<reference evidence="2 3" key="1">
    <citation type="submission" date="2021-02" db="EMBL/GenBank/DDBJ databases">
        <title>Plant Genome Project.</title>
        <authorList>
            <person name="Zhang R.-G."/>
        </authorList>
    </citation>
    <scope>NUCLEOTIDE SEQUENCE [LARGE SCALE GENOMIC DNA]</scope>
    <source>
        <tissue evidence="2">Leaves</tissue>
    </source>
</reference>
<evidence type="ECO:0000313" key="2">
    <source>
        <dbReference type="EMBL" id="KAH7572599.1"/>
    </source>
</evidence>
<dbReference type="EMBL" id="JAFEMO010000004">
    <property type="protein sequence ID" value="KAH7572599.1"/>
    <property type="molecule type" value="Genomic_DNA"/>
</dbReference>
<feature type="region of interest" description="Disordered" evidence="1">
    <location>
        <begin position="91"/>
        <end position="169"/>
    </location>
</feature>
<accession>A0ABQ8I7I2</accession>
<dbReference type="PANTHER" id="PTHR34130:SF3">
    <property type="entry name" value="DUF1645 FAMILY PROTEIN"/>
    <property type="match status" value="1"/>
</dbReference>
<keyword evidence="3" id="KW-1185">Reference proteome</keyword>
<dbReference type="Proteomes" id="UP000827721">
    <property type="component" value="Unassembled WGS sequence"/>
</dbReference>
<comment type="caution">
    <text evidence="2">The sequence shown here is derived from an EMBL/GenBank/DDBJ whole genome shotgun (WGS) entry which is preliminary data.</text>
</comment>
<evidence type="ECO:0000313" key="3">
    <source>
        <dbReference type="Proteomes" id="UP000827721"/>
    </source>
</evidence>
<feature type="compositionally biased region" description="Low complexity" evidence="1">
    <location>
        <begin position="114"/>
        <end position="140"/>
    </location>
</feature>
<feature type="compositionally biased region" description="Basic and acidic residues" evidence="1">
    <location>
        <begin position="159"/>
        <end position="169"/>
    </location>
</feature>
<name>A0ABQ8I7I2_9ROSI</name>
<protein>
    <submittedName>
        <fullName evidence="2">Uncharacterized protein</fullName>
    </submittedName>
</protein>
<feature type="region of interest" description="Disordered" evidence="1">
    <location>
        <begin position="33"/>
        <end position="58"/>
    </location>
</feature>
<proteinExistence type="predicted"/>
<evidence type="ECO:0000256" key="1">
    <source>
        <dbReference type="SAM" id="MobiDB-lite"/>
    </source>
</evidence>
<gene>
    <name evidence="2" type="ORF">JRO89_XS04G0279500</name>
</gene>
<sequence length="257" mass="29204">MVEENSIFHDPEDDGEEALSLCDLALNENDAGFDEMTNKNNHSCSSRTPTRRSSSEPPELFEFLSNLSSSENMCPAEDMIFCGRLISSTQPIKAQSREDKKPQASVFRRRSESLSELQTTSTTRSNSNRTSNSILRSSRSLDYQKLRRLSSSRNSPDSDMERNPSVRRSDKVKAVRPRWYLFMFGMVKFPPEMDLRDIKSRQFRRNTSSVMFPPSESDGNFQGHRGSGKSSWKFLKALSCKDPASIAVTTSFYVPHV</sequence>
<dbReference type="PANTHER" id="PTHR34130">
    <property type="entry name" value="OS08G0243800 PROTEIN"/>
    <property type="match status" value="1"/>
</dbReference>
<feature type="compositionally biased region" description="Low complexity" evidence="1">
    <location>
        <begin position="45"/>
        <end position="58"/>
    </location>
</feature>